<dbReference type="KEGG" id="pko:PKOR_11580"/>
<protein>
    <submittedName>
        <fullName evidence="2">GCN5 family acetyltransferase</fullName>
    </submittedName>
</protein>
<dbReference type="SUPFAM" id="SSF55729">
    <property type="entry name" value="Acyl-CoA N-acyltransferases (Nat)"/>
    <property type="match status" value="1"/>
</dbReference>
<dbReference type="Pfam" id="PF13673">
    <property type="entry name" value="Acetyltransf_10"/>
    <property type="match status" value="1"/>
</dbReference>
<evidence type="ECO:0000259" key="1">
    <source>
        <dbReference type="PROSITE" id="PS51186"/>
    </source>
</evidence>
<dbReference type="HOGENOM" id="CLU_056607_3_0_10"/>
<dbReference type="PATRIC" id="fig|400092.3.peg.2518"/>
<keyword evidence="2" id="KW-0808">Transferase</keyword>
<dbReference type="GO" id="GO:0016747">
    <property type="term" value="F:acyltransferase activity, transferring groups other than amino-acyl groups"/>
    <property type="evidence" value="ECO:0007669"/>
    <property type="project" value="InterPro"/>
</dbReference>
<dbReference type="RefSeq" id="WP_046310906.1">
    <property type="nucleotide sequence ID" value="NZ_CBCSCY010000002.1"/>
</dbReference>
<organism evidence="2 3">
    <name type="scientific">Pontibacter korlensis</name>
    <dbReference type="NCBI Taxonomy" id="400092"/>
    <lineage>
        <taxon>Bacteria</taxon>
        <taxon>Pseudomonadati</taxon>
        <taxon>Bacteroidota</taxon>
        <taxon>Cytophagia</taxon>
        <taxon>Cytophagales</taxon>
        <taxon>Hymenobacteraceae</taxon>
        <taxon>Pontibacter</taxon>
    </lineage>
</organism>
<gene>
    <name evidence="2" type="ORF">PKOR_11580</name>
</gene>
<dbReference type="Gene3D" id="3.40.630.30">
    <property type="match status" value="1"/>
</dbReference>
<evidence type="ECO:0000313" key="3">
    <source>
        <dbReference type="Proteomes" id="UP000033109"/>
    </source>
</evidence>
<accession>A0A0E3UWT4</accession>
<evidence type="ECO:0000313" key="2">
    <source>
        <dbReference type="EMBL" id="AKD03652.1"/>
    </source>
</evidence>
<reference evidence="2 3" key="1">
    <citation type="journal article" date="2015" name="Sci. Rep.">
        <title>Unraveling adaptation of Pontibacter korlensis to radiation and infertility in desert through complete genome and comparative transcriptomic analysis.</title>
        <authorList>
            <person name="Dai J."/>
            <person name="Dai W."/>
            <person name="Qiu C."/>
            <person name="Yang Z."/>
            <person name="Zhang Y."/>
            <person name="Zhou M."/>
            <person name="Zhang L."/>
            <person name="Fang C."/>
            <person name="Gao Q."/>
            <person name="Yang Q."/>
            <person name="Li X."/>
            <person name="Wang Z."/>
            <person name="Wang Z."/>
            <person name="Jia Z."/>
            <person name="Chen X."/>
        </authorList>
    </citation>
    <scope>NUCLEOTIDE SEQUENCE [LARGE SCALE GENOMIC DNA]</scope>
    <source>
        <strain evidence="2 3">X14-1T</strain>
    </source>
</reference>
<dbReference type="InterPro" id="IPR016181">
    <property type="entry name" value="Acyl_CoA_acyltransferase"/>
</dbReference>
<dbReference type="PROSITE" id="PS51186">
    <property type="entry name" value="GNAT"/>
    <property type="match status" value="1"/>
</dbReference>
<sequence length="149" mass="16783">MTFTKISKAFEELTPNEMYDMLRLRSEVFVVEQTCVFLDMDNKDQKCQHLLLYKGEELVAVARLVPPGVSYPDAMSIGRIVTSMAVRGTGVGKLLVEYSIEECYRLYGQGLIKIGAQLYAKGFYESFGFVQSGPVYDEDGIDHIEMTKA</sequence>
<name>A0A0E3UWT4_9BACT</name>
<dbReference type="OrthoDB" id="9796171at2"/>
<dbReference type="Proteomes" id="UP000033109">
    <property type="component" value="Chromosome"/>
</dbReference>
<dbReference type="AlphaFoldDB" id="A0A0E3UWT4"/>
<feature type="domain" description="N-acetyltransferase" evidence="1">
    <location>
        <begin position="8"/>
        <end position="149"/>
    </location>
</feature>
<dbReference type="STRING" id="400092.PKOR_11580"/>
<dbReference type="InterPro" id="IPR000182">
    <property type="entry name" value="GNAT_dom"/>
</dbReference>
<dbReference type="EMBL" id="CP009621">
    <property type="protein sequence ID" value="AKD03652.1"/>
    <property type="molecule type" value="Genomic_DNA"/>
</dbReference>
<proteinExistence type="predicted"/>
<keyword evidence="3" id="KW-1185">Reference proteome</keyword>